<proteinExistence type="predicted"/>
<accession>A0A0C2N5R7</accession>
<sequence length="302" mass="34289">MTAFARALDNQMEFFNNEWNCSSPQDSVDLCFHVINLMKEKEEVCEKTCEALYFIIYRLGDSCPDPEKLSGQLVKFYQTLGFACFLRPFQSLFEVVKEIQCDWIWFIKDCSCIFKTATEILSRQDSNDQPKHLQLVMKILQSLLAHLYDDVLDSGDIGRLIALASHGLLSQAEGTFEECHKVLVELCANLDLRLSLLFYGLLNSHGHRIIKDCVDVILAHKNISDIKACGHLLHIMNVQCGYDIATCWNIDKGFLKDILETYPEEIQSDESISDNLMKIINASSKEEAEGLAALINSNIYNA</sequence>
<evidence type="ECO:0000313" key="1">
    <source>
        <dbReference type="EMBL" id="KII74991.1"/>
    </source>
</evidence>
<comment type="caution">
    <text evidence="1">The sequence shown here is derived from an EMBL/GenBank/DDBJ whole genome shotgun (WGS) entry which is preliminary data.</text>
</comment>
<name>A0A0C2N5R7_THEKT</name>
<reference evidence="1 2" key="1">
    <citation type="journal article" date="2014" name="Genome Biol. Evol.">
        <title>The genome of the myxosporean Thelohanellus kitauei shows adaptations to nutrient acquisition within its fish host.</title>
        <authorList>
            <person name="Yang Y."/>
            <person name="Xiong J."/>
            <person name="Zhou Z."/>
            <person name="Huo F."/>
            <person name="Miao W."/>
            <person name="Ran C."/>
            <person name="Liu Y."/>
            <person name="Zhang J."/>
            <person name="Feng J."/>
            <person name="Wang M."/>
            <person name="Wang M."/>
            <person name="Wang L."/>
            <person name="Yao B."/>
        </authorList>
    </citation>
    <scope>NUCLEOTIDE SEQUENCE [LARGE SCALE GENOMIC DNA]</scope>
    <source>
        <strain evidence="1">Wuqing</strain>
    </source>
</reference>
<dbReference type="AlphaFoldDB" id="A0A0C2N5R7"/>
<dbReference type="InterPro" id="IPR011989">
    <property type="entry name" value="ARM-like"/>
</dbReference>
<protein>
    <submittedName>
        <fullName evidence="1">Uncharacterized protein</fullName>
    </submittedName>
</protein>
<keyword evidence="2" id="KW-1185">Reference proteome</keyword>
<evidence type="ECO:0000313" key="2">
    <source>
        <dbReference type="Proteomes" id="UP000031668"/>
    </source>
</evidence>
<organism evidence="1 2">
    <name type="scientific">Thelohanellus kitauei</name>
    <name type="common">Myxosporean</name>
    <dbReference type="NCBI Taxonomy" id="669202"/>
    <lineage>
        <taxon>Eukaryota</taxon>
        <taxon>Metazoa</taxon>
        <taxon>Cnidaria</taxon>
        <taxon>Myxozoa</taxon>
        <taxon>Myxosporea</taxon>
        <taxon>Bivalvulida</taxon>
        <taxon>Platysporina</taxon>
        <taxon>Myxobolidae</taxon>
        <taxon>Thelohanellus</taxon>
    </lineage>
</organism>
<dbReference type="Gene3D" id="1.25.10.10">
    <property type="entry name" value="Leucine-rich Repeat Variant"/>
    <property type="match status" value="1"/>
</dbReference>
<dbReference type="Proteomes" id="UP000031668">
    <property type="component" value="Unassembled WGS sequence"/>
</dbReference>
<gene>
    <name evidence="1" type="ORF">RF11_10400</name>
</gene>
<dbReference type="EMBL" id="JWZT01000100">
    <property type="protein sequence ID" value="KII74991.1"/>
    <property type="molecule type" value="Genomic_DNA"/>
</dbReference>